<dbReference type="InterPro" id="IPR036397">
    <property type="entry name" value="RNaseH_sf"/>
</dbReference>
<dbReference type="InterPro" id="IPR001584">
    <property type="entry name" value="Integrase_cat-core"/>
</dbReference>
<dbReference type="Proteomes" id="UP000183987">
    <property type="component" value="Unassembled WGS sequence"/>
</dbReference>
<dbReference type="EMBL" id="FQUE01000013">
    <property type="protein sequence ID" value="SHF78992.1"/>
    <property type="molecule type" value="Genomic_DNA"/>
</dbReference>
<reference evidence="4" key="1">
    <citation type="submission" date="2016-11" db="EMBL/GenBank/DDBJ databases">
        <authorList>
            <person name="Varghese N."/>
            <person name="Submissions S."/>
        </authorList>
    </citation>
    <scope>NUCLEOTIDE SEQUENCE [LARGE SCALE GENOMIC DNA]</scope>
    <source>
        <strain evidence="4">DSM 29326</strain>
    </source>
</reference>
<proteinExistence type="predicted"/>
<protein>
    <submittedName>
        <fullName evidence="3">Integrase core domain-containing protein</fullName>
    </submittedName>
</protein>
<dbReference type="GO" id="GO:0003676">
    <property type="term" value="F:nucleic acid binding"/>
    <property type="evidence" value="ECO:0007669"/>
    <property type="project" value="InterPro"/>
</dbReference>
<feature type="domain" description="Integrase catalytic" evidence="2">
    <location>
        <begin position="1"/>
        <end position="91"/>
    </location>
</feature>
<dbReference type="Gene3D" id="3.30.420.10">
    <property type="entry name" value="Ribonuclease H-like superfamily/Ribonuclease H"/>
    <property type="match status" value="1"/>
</dbReference>
<dbReference type="GO" id="GO:0015074">
    <property type="term" value="P:DNA integration"/>
    <property type="evidence" value="ECO:0007669"/>
    <property type="project" value="InterPro"/>
</dbReference>
<name>A0A1M5EIW0_LOKAT</name>
<evidence type="ECO:0000256" key="1">
    <source>
        <dbReference type="SAM" id="MobiDB-lite"/>
    </source>
</evidence>
<evidence type="ECO:0000313" key="4">
    <source>
        <dbReference type="Proteomes" id="UP000183987"/>
    </source>
</evidence>
<evidence type="ECO:0000313" key="3">
    <source>
        <dbReference type="EMBL" id="SHF78992.1"/>
    </source>
</evidence>
<dbReference type="STRING" id="366533.SAMN05444339_1136"/>
<dbReference type="PANTHER" id="PTHR47515:SF1">
    <property type="entry name" value="BLR2054 PROTEIN"/>
    <property type="match status" value="1"/>
</dbReference>
<dbReference type="InterPro" id="IPR012337">
    <property type="entry name" value="RNaseH-like_sf"/>
</dbReference>
<organism evidence="3 4">
    <name type="scientific">Loktanella atrilutea</name>
    <dbReference type="NCBI Taxonomy" id="366533"/>
    <lineage>
        <taxon>Bacteria</taxon>
        <taxon>Pseudomonadati</taxon>
        <taxon>Pseudomonadota</taxon>
        <taxon>Alphaproteobacteria</taxon>
        <taxon>Rhodobacterales</taxon>
        <taxon>Roseobacteraceae</taxon>
        <taxon>Loktanella</taxon>
    </lineage>
</organism>
<accession>A0A1M5EIW0</accession>
<evidence type="ECO:0000259" key="2">
    <source>
        <dbReference type="PROSITE" id="PS50994"/>
    </source>
</evidence>
<dbReference type="Pfam" id="PF13683">
    <property type="entry name" value="rve_3"/>
    <property type="match status" value="1"/>
</dbReference>
<gene>
    <name evidence="3" type="ORF">SAMN05444339_1136</name>
</gene>
<keyword evidence="4" id="KW-1185">Reference proteome</keyword>
<dbReference type="PANTHER" id="PTHR47515">
    <property type="entry name" value="LOW CALCIUM RESPONSE LOCUS PROTEIN T"/>
    <property type="match status" value="1"/>
</dbReference>
<feature type="region of interest" description="Disordered" evidence="1">
    <location>
        <begin position="97"/>
        <end position="127"/>
    </location>
</feature>
<dbReference type="AlphaFoldDB" id="A0A1M5EIW0"/>
<dbReference type="PROSITE" id="PS50994">
    <property type="entry name" value="INTEGRASE"/>
    <property type="match status" value="1"/>
</dbReference>
<sequence length="127" mass="14031">MGRNFPVNAILRWCSEHRIDWHYVAPGRPMQNGFVESFNGRMRDALLNETMFRNLAHARVVIAAWAADDNTERPHSALDYQTPANYARTLTTAITRPAARDESSASRAIAQPAPTGVNTNRAPVAAG</sequence>
<dbReference type="SUPFAM" id="SSF53098">
    <property type="entry name" value="Ribonuclease H-like"/>
    <property type="match status" value="1"/>
</dbReference>